<proteinExistence type="predicted"/>
<keyword evidence="1" id="KW-1133">Transmembrane helix</keyword>
<reference evidence="2 3" key="1">
    <citation type="submission" date="2023-01" db="EMBL/GenBank/DDBJ databases">
        <authorList>
            <person name="Whitehead M."/>
        </authorList>
    </citation>
    <scope>NUCLEOTIDE SEQUENCE [LARGE SCALE GENOMIC DNA]</scope>
</reference>
<keyword evidence="1" id="KW-0812">Transmembrane</keyword>
<feature type="transmembrane region" description="Helical" evidence="1">
    <location>
        <begin position="61"/>
        <end position="79"/>
    </location>
</feature>
<gene>
    <name evidence="2" type="ORF">MEUPH1_LOCUS11067</name>
</gene>
<evidence type="ECO:0000256" key="1">
    <source>
        <dbReference type="SAM" id="Phobius"/>
    </source>
</evidence>
<name>A0AAV0WI26_9HEMI</name>
<keyword evidence="3" id="KW-1185">Reference proteome</keyword>
<accession>A0AAV0WI26</accession>
<keyword evidence="1" id="KW-0472">Membrane</keyword>
<dbReference type="EMBL" id="CARXXK010000002">
    <property type="protein sequence ID" value="CAI6355181.1"/>
    <property type="molecule type" value="Genomic_DNA"/>
</dbReference>
<evidence type="ECO:0000313" key="2">
    <source>
        <dbReference type="EMBL" id="CAI6355181.1"/>
    </source>
</evidence>
<dbReference type="Proteomes" id="UP001160148">
    <property type="component" value="Unassembled WGS sequence"/>
</dbReference>
<evidence type="ECO:0000313" key="3">
    <source>
        <dbReference type="Proteomes" id="UP001160148"/>
    </source>
</evidence>
<dbReference type="AlphaFoldDB" id="A0AAV0WI26"/>
<comment type="caution">
    <text evidence="2">The sequence shown here is derived from an EMBL/GenBank/DDBJ whole genome shotgun (WGS) entry which is preliminary data.</text>
</comment>
<organism evidence="2 3">
    <name type="scientific">Macrosiphum euphorbiae</name>
    <name type="common">potato aphid</name>
    <dbReference type="NCBI Taxonomy" id="13131"/>
    <lineage>
        <taxon>Eukaryota</taxon>
        <taxon>Metazoa</taxon>
        <taxon>Ecdysozoa</taxon>
        <taxon>Arthropoda</taxon>
        <taxon>Hexapoda</taxon>
        <taxon>Insecta</taxon>
        <taxon>Pterygota</taxon>
        <taxon>Neoptera</taxon>
        <taxon>Paraneoptera</taxon>
        <taxon>Hemiptera</taxon>
        <taxon>Sternorrhyncha</taxon>
        <taxon>Aphidomorpha</taxon>
        <taxon>Aphidoidea</taxon>
        <taxon>Aphididae</taxon>
        <taxon>Macrosiphini</taxon>
        <taxon>Macrosiphum</taxon>
    </lineage>
</organism>
<protein>
    <submittedName>
        <fullName evidence="2">Uncharacterized protein</fullName>
    </submittedName>
</protein>
<sequence length="159" mass="17763">MRCDKATPTVKFFKKRLCSWLLYNSYTNVFNINKNDNVFRTRNVRLYHVVLANVSDTTGTLSWLLSFIGACVALSYKFLLIAKEMGRLGDAGAIVLESVILDPATTSFLRAIDEIELWPAILAGGDTVWDITAVVVMKMAMAASKQLEDVCEFMLSILL</sequence>